<evidence type="ECO:0000256" key="3">
    <source>
        <dbReference type="ARBA" id="ARBA00022729"/>
    </source>
</evidence>
<dbReference type="SMART" id="SM00034">
    <property type="entry name" value="CLECT"/>
    <property type="match status" value="1"/>
</dbReference>
<feature type="domain" description="C-type lectin" evidence="7">
    <location>
        <begin position="46"/>
        <end position="186"/>
    </location>
</feature>
<reference evidence="8" key="2">
    <citation type="submission" date="2025-09" db="UniProtKB">
        <authorList>
            <consortium name="Ensembl"/>
        </authorList>
    </citation>
    <scope>IDENTIFICATION</scope>
</reference>
<sequence>MNSPAVPVQYMFASLLETSKGKIPRVYLMSLFLCVCPGQRVCKTGKGRPCYKLAYFSELRWKLNFEEAESACKRDGGQLLSIESASEQEVVEQLIRDLRPTDGDFWIGLRRRPGHEDSSSDCSSQYYWLDGSKSSFRNWHIDEPSCGYEVCVVMYHQPSAPAGHGGLYMFQWNDDNCETKNNFICKYSGGTAENKLSVKSEVCQTEPSPTTTDVYNVIRSQKDDDLVSARPQTKNTSFLCSSPDTPTGDYDNLGGRDTESGFVTLASTESDFLNFDLNDLSLGRRGTRDFYDSSLGWTNRRKDG</sequence>
<evidence type="ECO:0000313" key="8">
    <source>
        <dbReference type="Ensembl" id="ENSPLAP00000015980.1"/>
    </source>
</evidence>
<dbReference type="SUPFAM" id="SSF56436">
    <property type="entry name" value="C-type lectin-like"/>
    <property type="match status" value="1"/>
</dbReference>
<dbReference type="PROSITE" id="PS50041">
    <property type="entry name" value="C_TYPE_LECTIN_2"/>
    <property type="match status" value="1"/>
</dbReference>
<evidence type="ECO:0000256" key="4">
    <source>
        <dbReference type="ARBA" id="ARBA00022734"/>
    </source>
</evidence>
<dbReference type="PANTHER" id="PTHR14789:SF2">
    <property type="entry name" value="LAYILIN"/>
    <property type="match status" value="1"/>
</dbReference>
<dbReference type="InterPro" id="IPR016186">
    <property type="entry name" value="C-type_lectin-like/link_sf"/>
</dbReference>
<comment type="subcellular location">
    <subcellularLocation>
        <location evidence="1">Membrane</location>
        <topology evidence="1">Single-pass type I membrane protein</topology>
    </subcellularLocation>
</comment>
<dbReference type="Pfam" id="PF00059">
    <property type="entry name" value="Lectin_C"/>
    <property type="match status" value="1"/>
</dbReference>
<dbReference type="InterPro" id="IPR051505">
    <property type="entry name" value="C-type_lectin_domain"/>
</dbReference>
<dbReference type="Ensembl" id="ENSPLAT00000030879.1">
    <property type="protein sequence ID" value="ENSPLAP00000015980.1"/>
    <property type="gene ID" value="ENSPLAG00000020034.1"/>
</dbReference>
<organism evidence="8 9">
    <name type="scientific">Poecilia latipinna</name>
    <name type="common">sailfin molly</name>
    <dbReference type="NCBI Taxonomy" id="48699"/>
    <lineage>
        <taxon>Eukaryota</taxon>
        <taxon>Metazoa</taxon>
        <taxon>Chordata</taxon>
        <taxon>Craniata</taxon>
        <taxon>Vertebrata</taxon>
        <taxon>Euteleostomi</taxon>
        <taxon>Actinopterygii</taxon>
        <taxon>Neopterygii</taxon>
        <taxon>Teleostei</taxon>
        <taxon>Neoteleostei</taxon>
        <taxon>Acanthomorphata</taxon>
        <taxon>Ovalentaria</taxon>
        <taxon>Atherinomorphae</taxon>
        <taxon>Cyprinodontiformes</taxon>
        <taxon>Poeciliidae</taxon>
        <taxon>Poeciliinae</taxon>
        <taxon>Poecilia</taxon>
    </lineage>
</organism>
<keyword evidence="4" id="KW-0430">Lectin</keyword>
<dbReference type="GO" id="GO:0005540">
    <property type="term" value="F:hyaluronic acid binding"/>
    <property type="evidence" value="ECO:0007669"/>
    <property type="project" value="TreeGrafter"/>
</dbReference>
<evidence type="ECO:0000256" key="6">
    <source>
        <dbReference type="ARBA" id="ARBA00023136"/>
    </source>
</evidence>
<reference evidence="8" key="1">
    <citation type="submission" date="2025-08" db="UniProtKB">
        <authorList>
            <consortium name="Ensembl"/>
        </authorList>
    </citation>
    <scope>IDENTIFICATION</scope>
</reference>
<accession>A0A3B3URF8</accession>
<dbReference type="STRING" id="48699.ENSPLAP00000015980"/>
<evidence type="ECO:0000313" key="9">
    <source>
        <dbReference type="Proteomes" id="UP000261500"/>
    </source>
</evidence>
<keyword evidence="6" id="KW-0472">Membrane</keyword>
<dbReference type="GeneTree" id="ENSGT00390000001844"/>
<dbReference type="PANTHER" id="PTHR14789">
    <property type="entry name" value="CHONDROLECTIN VARIANT CHODLFDELTAE"/>
    <property type="match status" value="1"/>
</dbReference>
<evidence type="ECO:0000259" key="7">
    <source>
        <dbReference type="PROSITE" id="PS50041"/>
    </source>
</evidence>
<evidence type="ECO:0000256" key="1">
    <source>
        <dbReference type="ARBA" id="ARBA00004479"/>
    </source>
</evidence>
<dbReference type="InterPro" id="IPR001304">
    <property type="entry name" value="C-type_lectin-like"/>
</dbReference>
<dbReference type="GO" id="GO:0016020">
    <property type="term" value="C:membrane"/>
    <property type="evidence" value="ECO:0007669"/>
    <property type="project" value="UniProtKB-SubCell"/>
</dbReference>
<keyword evidence="9" id="KW-1185">Reference proteome</keyword>
<dbReference type="GO" id="GO:0030246">
    <property type="term" value="F:carbohydrate binding"/>
    <property type="evidence" value="ECO:0007669"/>
    <property type="project" value="UniProtKB-KW"/>
</dbReference>
<dbReference type="Proteomes" id="UP000261500">
    <property type="component" value="Unplaced"/>
</dbReference>
<protein>
    <submittedName>
        <fullName evidence="8">Layilin a</fullName>
    </submittedName>
</protein>
<keyword evidence="5" id="KW-1133">Transmembrane helix</keyword>
<dbReference type="AlphaFoldDB" id="A0A3B3URF8"/>
<keyword evidence="3" id="KW-0732">Signal</keyword>
<evidence type="ECO:0000256" key="5">
    <source>
        <dbReference type="ARBA" id="ARBA00022989"/>
    </source>
</evidence>
<dbReference type="InterPro" id="IPR016187">
    <property type="entry name" value="CTDL_fold"/>
</dbReference>
<dbReference type="FunFam" id="3.10.100.10:FF:000006">
    <property type="entry name" value="Layilin b"/>
    <property type="match status" value="1"/>
</dbReference>
<proteinExistence type="predicted"/>
<evidence type="ECO:0000256" key="2">
    <source>
        <dbReference type="ARBA" id="ARBA00022692"/>
    </source>
</evidence>
<name>A0A3B3URF8_9TELE</name>
<keyword evidence="2" id="KW-0812">Transmembrane</keyword>
<dbReference type="Gene3D" id="3.10.100.10">
    <property type="entry name" value="Mannose-Binding Protein A, subunit A"/>
    <property type="match status" value="1"/>
</dbReference>